<evidence type="ECO:0000259" key="7">
    <source>
        <dbReference type="Pfam" id="PF05223"/>
    </source>
</evidence>
<dbReference type="PANTHER" id="PTHR30627:SF25">
    <property type="entry name" value="PENICILLIN-BINDING PROTEIN 3"/>
    <property type="match status" value="1"/>
</dbReference>
<feature type="domain" description="Penicillin-binding protein transpeptidase" evidence="5">
    <location>
        <begin position="370"/>
        <end position="682"/>
    </location>
</feature>
<feature type="region of interest" description="Disordered" evidence="4">
    <location>
        <begin position="611"/>
        <end position="638"/>
    </location>
</feature>
<evidence type="ECO:0000256" key="2">
    <source>
        <dbReference type="ARBA" id="ARBA00007171"/>
    </source>
</evidence>
<dbReference type="GO" id="GO:0005886">
    <property type="term" value="C:plasma membrane"/>
    <property type="evidence" value="ECO:0007669"/>
    <property type="project" value="TreeGrafter"/>
</dbReference>
<dbReference type="SUPFAM" id="SSF54427">
    <property type="entry name" value="NTF2-like"/>
    <property type="match status" value="1"/>
</dbReference>
<dbReference type="InterPro" id="IPR001460">
    <property type="entry name" value="PCN-bd_Tpept"/>
</dbReference>
<dbReference type="SUPFAM" id="SSF56601">
    <property type="entry name" value="beta-lactamase/transpeptidase-like"/>
    <property type="match status" value="1"/>
</dbReference>
<dbReference type="Gene3D" id="3.40.710.10">
    <property type="entry name" value="DD-peptidase/beta-lactamase superfamily"/>
    <property type="match status" value="1"/>
</dbReference>
<dbReference type="Proteomes" id="UP000249522">
    <property type="component" value="Unassembled WGS sequence"/>
</dbReference>
<reference evidence="8 9" key="1">
    <citation type="submission" date="2018-06" db="EMBL/GenBank/DDBJ databases">
        <title>Paenibacillus imtechensis sp. nov.</title>
        <authorList>
            <person name="Pinnaka A.K."/>
            <person name="Singh H."/>
            <person name="Kaur M."/>
        </authorList>
    </citation>
    <scope>NUCLEOTIDE SEQUENCE [LARGE SCALE GENOMIC DNA]</scope>
    <source>
        <strain evidence="8 9">SMB1</strain>
    </source>
</reference>
<dbReference type="PANTHER" id="PTHR30627">
    <property type="entry name" value="PEPTIDOGLYCAN D,D-TRANSPEPTIDASE"/>
    <property type="match status" value="1"/>
</dbReference>
<organism evidence="8 9">
    <name type="scientific">Paenibacillus sambharensis</name>
    <dbReference type="NCBI Taxonomy" id="1803190"/>
    <lineage>
        <taxon>Bacteria</taxon>
        <taxon>Bacillati</taxon>
        <taxon>Bacillota</taxon>
        <taxon>Bacilli</taxon>
        <taxon>Bacillales</taxon>
        <taxon>Paenibacillaceae</taxon>
        <taxon>Paenibacillus</taxon>
    </lineage>
</organism>
<evidence type="ECO:0000256" key="1">
    <source>
        <dbReference type="ARBA" id="ARBA00004370"/>
    </source>
</evidence>
<sequence length="693" mass="76081">MKKYFLLGLMTLIVVLLSGCMKEEEVVVPKPEDTMAAYIDHWEQGQYGEMYALLSGQSQAAITKDEFVKRHTSIYEGIGMQNLKVELDLPEEEILAEGAGQTRPVKTQQVETSTSYPYQMSMDTSAGPVEAKGKLEAVKNTETNEWMINWSPALLFPSMKEGDRVTVRTLKAQRGGLYDRFGQGLAVNDSMKVLGVVPGELGEDRDKAIATLAKRLGMTEEQIRGKLGASWVKDNLFVPIANLTGERAKTSYSDLSGVSIREESVRTYPYGEAAAHLTGYIREVTAEDLEKKADKNLAPGDVIGKAGMELVYEDRLRGQDGLRISILAADGSTREVLTEAAPVHGEDIYVTVDADLQTAIYEAYAGDSGTGAAIQPRTGEVLALVSSPSYDPNAFIRGLSSEQWKDWTNDPEKPLLNRFTSLYAPGSVFKPITAAIGLQLGVTTLDEEKRIEGLRWTKDESWGSYYVKRVRNAPVEKLADAMVNSDNIFLAQEAVEMGADNFSREAEKFGFGQPLPVAYPFPKASLSNKGITSEILLADSSYGQGEVQMTSLHLALSYTPFMNDGKLIKPVFELHDRVSDVTGEAWGDPLMNPETALAVHNMLLQVVENPSGTGHGALKQGRKTAGKTGTAELKRSKDEKGQENGWFVVYDADNAELLLSLMVENVQERGGSKYVVQKAAPVLHNYLDQLRFD</sequence>
<dbReference type="AlphaFoldDB" id="A0A2W1LKI3"/>
<evidence type="ECO:0000313" key="8">
    <source>
        <dbReference type="EMBL" id="PZD95024.1"/>
    </source>
</evidence>
<dbReference type="GO" id="GO:0071555">
    <property type="term" value="P:cell wall organization"/>
    <property type="evidence" value="ECO:0007669"/>
    <property type="project" value="TreeGrafter"/>
</dbReference>
<dbReference type="InterPro" id="IPR032710">
    <property type="entry name" value="NTF2-like_dom_sf"/>
</dbReference>
<accession>A0A2W1LKI3</accession>
<protein>
    <submittedName>
        <fullName evidence="8">Penicillin-binding transpeptidase domain-containing protein</fullName>
    </submittedName>
</protein>
<dbReference type="Gene3D" id="3.90.1310.10">
    <property type="entry name" value="Penicillin-binding protein 2a (Domain 2)"/>
    <property type="match status" value="1"/>
</dbReference>
<dbReference type="SUPFAM" id="SSF56519">
    <property type="entry name" value="Penicillin binding protein dimerisation domain"/>
    <property type="match status" value="1"/>
</dbReference>
<dbReference type="EMBL" id="QKRB01000046">
    <property type="protein sequence ID" value="PZD95024.1"/>
    <property type="molecule type" value="Genomic_DNA"/>
</dbReference>
<dbReference type="GO" id="GO:0046677">
    <property type="term" value="P:response to antibiotic"/>
    <property type="evidence" value="ECO:0007669"/>
    <property type="project" value="InterPro"/>
</dbReference>
<comment type="subcellular location">
    <subcellularLocation>
        <location evidence="1">Membrane</location>
    </subcellularLocation>
</comment>
<name>A0A2W1LKI3_9BACL</name>
<evidence type="ECO:0000313" key="9">
    <source>
        <dbReference type="Proteomes" id="UP000249522"/>
    </source>
</evidence>
<dbReference type="InterPro" id="IPR036138">
    <property type="entry name" value="PBP_dimer_sf"/>
</dbReference>
<comment type="caution">
    <text evidence="8">The sequence shown here is derived from an EMBL/GenBank/DDBJ whole genome shotgun (WGS) entry which is preliminary data.</text>
</comment>
<dbReference type="InterPro" id="IPR007887">
    <property type="entry name" value="MecA_N"/>
</dbReference>
<dbReference type="RefSeq" id="WP_111147572.1">
    <property type="nucleotide sequence ID" value="NZ_QKRB01000046.1"/>
</dbReference>
<evidence type="ECO:0000259" key="5">
    <source>
        <dbReference type="Pfam" id="PF00905"/>
    </source>
</evidence>
<keyword evidence="9" id="KW-1185">Reference proteome</keyword>
<dbReference type="Pfam" id="PF00905">
    <property type="entry name" value="Transpeptidase"/>
    <property type="match status" value="1"/>
</dbReference>
<feature type="domain" description="Penicillin-binding protein dimerisation" evidence="6">
    <location>
        <begin position="170"/>
        <end position="334"/>
    </location>
</feature>
<evidence type="ECO:0000259" key="6">
    <source>
        <dbReference type="Pfam" id="PF03717"/>
    </source>
</evidence>
<dbReference type="InterPro" id="IPR005311">
    <property type="entry name" value="PBP_dimer"/>
</dbReference>
<evidence type="ECO:0000256" key="4">
    <source>
        <dbReference type="SAM" id="MobiDB-lite"/>
    </source>
</evidence>
<feature type="domain" description="NTF2-like N-terminal transpeptidase" evidence="7">
    <location>
        <begin position="30"/>
        <end position="163"/>
    </location>
</feature>
<dbReference type="Pfam" id="PF05223">
    <property type="entry name" value="MecA_N"/>
    <property type="match status" value="1"/>
</dbReference>
<dbReference type="PROSITE" id="PS51257">
    <property type="entry name" value="PROKAR_LIPOPROTEIN"/>
    <property type="match status" value="1"/>
</dbReference>
<proteinExistence type="inferred from homology"/>
<gene>
    <name evidence="8" type="ORF">DNH61_15405</name>
</gene>
<dbReference type="InterPro" id="IPR050515">
    <property type="entry name" value="Beta-lactam/transpept"/>
</dbReference>
<keyword evidence="3" id="KW-0472">Membrane</keyword>
<dbReference type="Gene3D" id="3.10.450.100">
    <property type="entry name" value="NTF2-like, domain 1"/>
    <property type="match status" value="1"/>
</dbReference>
<dbReference type="Pfam" id="PF03717">
    <property type="entry name" value="PBP_dimer"/>
    <property type="match status" value="1"/>
</dbReference>
<dbReference type="Gene3D" id="3.30.1390.30">
    <property type="entry name" value="Penicillin-binding protein 2a, domain 3"/>
    <property type="match status" value="1"/>
</dbReference>
<dbReference type="InterPro" id="IPR012338">
    <property type="entry name" value="Beta-lactam/transpept-like"/>
</dbReference>
<dbReference type="GO" id="GO:0008658">
    <property type="term" value="F:penicillin binding"/>
    <property type="evidence" value="ECO:0007669"/>
    <property type="project" value="InterPro"/>
</dbReference>
<dbReference type="OrthoDB" id="9766847at2"/>
<comment type="similarity">
    <text evidence="2">Belongs to the transpeptidase family.</text>
</comment>
<evidence type="ECO:0000256" key="3">
    <source>
        <dbReference type="ARBA" id="ARBA00023136"/>
    </source>
</evidence>
<dbReference type="GO" id="GO:0071972">
    <property type="term" value="F:peptidoglycan L,D-transpeptidase activity"/>
    <property type="evidence" value="ECO:0007669"/>
    <property type="project" value="TreeGrafter"/>
</dbReference>